<accession>A0A177AWN4</accession>
<keyword evidence="2" id="KW-1185">Reference proteome</keyword>
<proteinExistence type="predicted"/>
<organism evidence="1 2">
    <name type="scientific">Intoshia linei</name>
    <dbReference type="NCBI Taxonomy" id="1819745"/>
    <lineage>
        <taxon>Eukaryota</taxon>
        <taxon>Metazoa</taxon>
        <taxon>Spiralia</taxon>
        <taxon>Lophotrochozoa</taxon>
        <taxon>Mesozoa</taxon>
        <taxon>Orthonectida</taxon>
        <taxon>Rhopaluridae</taxon>
        <taxon>Intoshia</taxon>
    </lineage>
</organism>
<name>A0A177AWN4_9BILA</name>
<evidence type="ECO:0000313" key="1">
    <source>
        <dbReference type="EMBL" id="OAF66260.1"/>
    </source>
</evidence>
<protein>
    <submittedName>
        <fullName evidence="1">Uncharacterized protein</fullName>
    </submittedName>
</protein>
<dbReference type="EMBL" id="LWCA01000987">
    <property type="protein sequence ID" value="OAF66260.1"/>
    <property type="molecule type" value="Genomic_DNA"/>
</dbReference>
<comment type="caution">
    <text evidence="1">The sequence shown here is derived from an EMBL/GenBank/DDBJ whole genome shotgun (WGS) entry which is preliminary data.</text>
</comment>
<reference evidence="1 2" key="1">
    <citation type="submission" date="2016-04" db="EMBL/GenBank/DDBJ databases">
        <title>The genome of Intoshia linei affirms orthonectids as highly simplified spiralians.</title>
        <authorList>
            <person name="Mikhailov K.V."/>
            <person name="Slusarev G.S."/>
            <person name="Nikitin M.A."/>
            <person name="Logacheva M.D."/>
            <person name="Penin A."/>
            <person name="Aleoshin V."/>
            <person name="Panchin Y.V."/>
        </authorList>
    </citation>
    <scope>NUCLEOTIDE SEQUENCE [LARGE SCALE GENOMIC DNA]</scope>
    <source>
        <strain evidence="1">Intl2013</strain>
        <tissue evidence="1">Whole animal</tissue>
    </source>
</reference>
<dbReference type="AlphaFoldDB" id="A0A177AWN4"/>
<sequence>MIIPYKNSQTFKNVFPLPRRIPIKNKLTDSKKDIISMLIKMDNESQEFYMN</sequence>
<gene>
    <name evidence="1" type="ORF">A3Q56_06015</name>
</gene>
<evidence type="ECO:0000313" key="2">
    <source>
        <dbReference type="Proteomes" id="UP000078046"/>
    </source>
</evidence>
<dbReference type="Proteomes" id="UP000078046">
    <property type="component" value="Unassembled WGS sequence"/>
</dbReference>